<reference evidence="8 9" key="1">
    <citation type="journal article" date="2017" name="Chemistry">
        <title>Isolation, Biosynthesis and Chemical Modifications of Rubterolones A-F: Rare Tropolone Alkaloids from Actinomadura sp. 5-2.</title>
        <authorList>
            <person name="Guo H."/>
            <person name="Benndorf R."/>
            <person name="Leichnitz D."/>
            <person name="Klassen J.L."/>
            <person name="Vollmers J."/>
            <person name="Gorls H."/>
            <person name="Steinacker M."/>
            <person name="Weigel C."/>
            <person name="Dahse H.M."/>
            <person name="Kaster A.K."/>
            <person name="de Beer Z.W."/>
            <person name="Poulsen M."/>
            <person name="Beemelmanns C."/>
        </authorList>
    </citation>
    <scope>NUCLEOTIDE SEQUENCE [LARGE SCALE GENOMIC DNA]</scope>
    <source>
        <strain evidence="8 9">5-2</strain>
    </source>
</reference>
<dbReference type="InterPro" id="IPR003439">
    <property type="entry name" value="ABC_transporter-like_ATP-bd"/>
</dbReference>
<dbReference type="EMBL" id="MTBP01000004">
    <property type="protein sequence ID" value="POM22705.1"/>
    <property type="molecule type" value="Genomic_DNA"/>
</dbReference>
<evidence type="ECO:0000259" key="7">
    <source>
        <dbReference type="Pfam" id="PF00005"/>
    </source>
</evidence>
<dbReference type="Proteomes" id="UP000242367">
    <property type="component" value="Unassembled WGS sequence"/>
</dbReference>
<keyword evidence="6" id="KW-0046">Antibiotic resistance</keyword>
<dbReference type="GO" id="GO:0005524">
    <property type="term" value="F:ATP binding"/>
    <property type="evidence" value="ECO:0007669"/>
    <property type="project" value="UniProtKB-KW"/>
</dbReference>
<sequence>MTAHVIEVRDLHVRAGEDESVRGVSFALAAGEIGVLRGKGATAVLEAAAGVRRPVAGTVRVAGTDPYERPGAVRSGAVWREGGLFPGLTVAEVVDTWRRWTLDPIGRDDALRLTGLTGLADVPFERLTPVRRRLLDLALALVGRSDVLFLEDPAHGLERGDADRVWSVLRFAAAHGVTVLVTAPAEAAGARAVPGLRAA</sequence>
<dbReference type="Pfam" id="PF00005">
    <property type="entry name" value="ABC_tran"/>
    <property type="match status" value="1"/>
</dbReference>
<protein>
    <submittedName>
        <fullName evidence="8">Putative ABC transporter ATP-binding protein YbhF</fullName>
    </submittedName>
</protein>
<gene>
    <name evidence="8" type="primary">ybhF_5</name>
    <name evidence="8" type="ORF">BTM25_49090</name>
</gene>
<dbReference type="InterPro" id="IPR050763">
    <property type="entry name" value="ABC_transporter_ATP-binding"/>
</dbReference>
<dbReference type="PANTHER" id="PTHR42711:SF5">
    <property type="entry name" value="ABC TRANSPORTER ATP-BINDING PROTEIN NATA"/>
    <property type="match status" value="1"/>
</dbReference>
<keyword evidence="4" id="KW-0547">Nucleotide-binding</keyword>
<keyword evidence="5 8" id="KW-0067">ATP-binding</keyword>
<proteinExistence type="inferred from homology"/>
<comment type="caution">
    <text evidence="8">The sequence shown here is derived from an EMBL/GenBank/DDBJ whole genome shotgun (WGS) entry which is preliminary data.</text>
</comment>
<evidence type="ECO:0000256" key="6">
    <source>
        <dbReference type="ARBA" id="ARBA00023251"/>
    </source>
</evidence>
<dbReference type="AlphaFoldDB" id="A0A2P4UCC8"/>
<dbReference type="InterPro" id="IPR027417">
    <property type="entry name" value="P-loop_NTPase"/>
</dbReference>
<dbReference type="RefSeq" id="WP_235828624.1">
    <property type="nucleotide sequence ID" value="NZ_MTBP01000004.1"/>
</dbReference>
<comment type="subcellular location">
    <subcellularLocation>
        <location evidence="1">Cell membrane</location>
        <topology evidence="1">Peripheral membrane protein</topology>
    </subcellularLocation>
</comment>
<evidence type="ECO:0000256" key="4">
    <source>
        <dbReference type="ARBA" id="ARBA00022741"/>
    </source>
</evidence>
<evidence type="ECO:0000256" key="5">
    <source>
        <dbReference type="ARBA" id="ARBA00022840"/>
    </source>
</evidence>
<dbReference type="GO" id="GO:0046677">
    <property type="term" value="P:response to antibiotic"/>
    <property type="evidence" value="ECO:0007669"/>
    <property type="project" value="UniProtKB-KW"/>
</dbReference>
<feature type="domain" description="ABC transporter" evidence="7">
    <location>
        <begin position="22"/>
        <end position="154"/>
    </location>
</feature>
<evidence type="ECO:0000313" key="8">
    <source>
        <dbReference type="EMBL" id="POM22705.1"/>
    </source>
</evidence>
<dbReference type="SUPFAM" id="SSF52540">
    <property type="entry name" value="P-loop containing nucleoside triphosphate hydrolases"/>
    <property type="match status" value="1"/>
</dbReference>
<evidence type="ECO:0000256" key="1">
    <source>
        <dbReference type="ARBA" id="ARBA00004202"/>
    </source>
</evidence>
<evidence type="ECO:0000256" key="2">
    <source>
        <dbReference type="ARBA" id="ARBA00005417"/>
    </source>
</evidence>
<evidence type="ECO:0000313" key="9">
    <source>
        <dbReference type="Proteomes" id="UP000242367"/>
    </source>
</evidence>
<organism evidence="8 9">
    <name type="scientific">Actinomadura rubteroloni</name>
    <dbReference type="NCBI Taxonomy" id="1926885"/>
    <lineage>
        <taxon>Bacteria</taxon>
        <taxon>Bacillati</taxon>
        <taxon>Actinomycetota</taxon>
        <taxon>Actinomycetes</taxon>
        <taxon>Streptosporangiales</taxon>
        <taxon>Thermomonosporaceae</taxon>
        <taxon>Actinomadura</taxon>
    </lineage>
</organism>
<dbReference type="PANTHER" id="PTHR42711">
    <property type="entry name" value="ABC TRANSPORTER ATP-BINDING PROTEIN"/>
    <property type="match status" value="1"/>
</dbReference>
<keyword evidence="9" id="KW-1185">Reference proteome</keyword>
<dbReference type="GO" id="GO:0005886">
    <property type="term" value="C:plasma membrane"/>
    <property type="evidence" value="ECO:0007669"/>
    <property type="project" value="UniProtKB-SubCell"/>
</dbReference>
<comment type="similarity">
    <text evidence="2">Belongs to the ABC transporter superfamily.</text>
</comment>
<name>A0A2P4UCC8_9ACTN</name>
<accession>A0A2P4UCC8</accession>
<dbReference type="GO" id="GO:0016887">
    <property type="term" value="F:ATP hydrolysis activity"/>
    <property type="evidence" value="ECO:0007669"/>
    <property type="project" value="InterPro"/>
</dbReference>
<dbReference type="Gene3D" id="3.40.50.300">
    <property type="entry name" value="P-loop containing nucleotide triphosphate hydrolases"/>
    <property type="match status" value="1"/>
</dbReference>
<keyword evidence="3" id="KW-0813">Transport</keyword>
<evidence type="ECO:0000256" key="3">
    <source>
        <dbReference type="ARBA" id="ARBA00022448"/>
    </source>
</evidence>